<organism evidence="1 2">
    <name type="scientific">Phialemonium thermophilum</name>
    <dbReference type="NCBI Taxonomy" id="223376"/>
    <lineage>
        <taxon>Eukaryota</taxon>
        <taxon>Fungi</taxon>
        <taxon>Dikarya</taxon>
        <taxon>Ascomycota</taxon>
        <taxon>Pezizomycotina</taxon>
        <taxon>Sordariomycetes</taxon>
        <taxon>Sordariomycetidae</taxon>
        <taxon>Cephalothecales</taxon>
        <taxon>Cephalothecaceae</taxon>
        <taxon>Phialemonium</taxon>
    </lineage>
</organism>
<evidence type="ECO:0000313" key="1">
    <source>
        <dbReference type="EMBL" id="KAL1853281.1"/>
    </source>
</evidence>
<reference evidence="1 2" key="1">
    <citation type="journal article" date="2024" name="Commun. Biol.">
        <title>Comparative genomic analysis of thermophilic fungi reveals convergent evolutionary adaptations and gene losses.</title>
        <authorList>
            <person name="Steindorff A.S."/>
            <person name="Aguilar-Pontes M.V."/>
            <person name="Robinson A.J."/>
            <person name="Andreopoulos B."/>
            <person name="LaButti K."/>
            <person name="Kuo A."/>
            <person name="Mondo S."/>
            <person name="Riley R."/>
            <person name="Otillar R."/>
            <person name="Haridas S."/>
            <person name="Lipzen A."/>
            <person name="Grimwood J."/>
            <person name="Schmutz J."/>
            <person name="Clum A."/>
            <person name="Reid I.D."/>
            <person name="Moisan M.C."/>
            <person name="Butler G."/>
            <person name="Nguyen T.T.M."/>
            <person name="Dewar K."/>
            <person name="Conant G."/>
            <person name="Drula E."/>
            <person name="Henrissat B."/>
            <person name="Hansel C."/>
            <person name="Singer S."/>
            <person name="Hutchinson M.I."/>
            <person name="de Vries R.P."/>
            <person name="Natvig D.O."/>
            <person name="Powell A.J."/>
            <person name="Tsang A."/>
            <person name="Grigoriev I.V."/>
        </authorList>
    </citation>
    <scope>NUCLEOTIDE SEQUENCE [LARGE SCALE GENOMIC DNA]</scope>
    <source>
        <strain evidence="1 2">ATCC 24622</strain>
    </source>
</reference>
<proteinExistence type="predicted"/>
<accession>A0ABR3W5C6</accession>
<sequence>MSIHLSTTVKRGCTHRVSLVQPPPVPLLFLCGGSARLGQKGATPTVVSWTRLAANQRQSIERCQETRFPTVSRPPRLRIGADRSPCHVEIGLDGVQAATLTHQRSSPKPRPALSCRTVRYLTICSQSPIPSAGQACRTPQFEMICSCVAPSPLQRRSSFASVLMHLVAPHPPLEFQ</sequence>
<name>A0ABR3W5C6_9PEZI</name>
<gene>
    <name evidence="1" type="ORF">VTK73DRAFT_9019</name>
</gene>
<dbReference type="Proteomes" id="UP001586593">
    <property type="component" value="Unassembled WGS sequence"/>
</dbReference>
<comment type="caution">
    <text evidence="1">The sequence shown here is derived from an EMBL/GenBank/DDBJ whole genome shotgun (WGS) entry which is preliminary data.</text>
</comment>
<protein>
    <submittedName>
        <fullName evidence="1">Uncharacterized protein</fullName>
    </submittedName>
</protein>
<evidence type="ECO:0000313" key="2">
    <source>
        <dbReference type="Proteomes" id="UP001586593"/>
    </source>
</evidence>
<keyword evidence="2" id="KW-1185">Reference proteome</keyword>
<dbReference type="EMBL" id="JAZHXJ010000705">
    <property type="protein sequence ID" value="KAL1853281.1"/>
    <property type="molecule type" value="Genomic_DNA"/>
</dbReference>